<dbReference type="EMBL" id="GBRH01239916">
    <property type="protein sequence ID" value="JAD57979.1"/>
    <property type="molecule type" value="Transcribed_RNA"/>
</dbReference>
<sequence length="31" mass="3418">MAPAPAPSGLPGLCLLILIFYSFRVSYLYDE</sequence>
<keyword evidence="1" id="KW-1133">Transmembrane helix</keyword>
<organism evidence="2">
    <name type="scientific">Arundo donax</name>
    <name type="common">Giant reed</name>
    <name type="synonym">Donax arundinaceus</name>
    <dbReference type="NCBI Taxonomy" id="35708"/>
    <lineage>
        <taxon>Eukaryota</taxon>
        <taxon>Viridiplantae</taxon>
        <taxon>Streptophyta</taxon>
        <taxon>Embryophyta</taxon>
        <taxon>Tracheophyta</taxon>
        <taxon>Spermatophyta</taxon>
        <taxon>Magnoliopsida</taxon>
        <taxon>Liliopsida</taxon>
        <taxon>Poales</taxon>
        <taxon>Poaceae</taxon>
        <taxon>PACMAD clade</taxon>
        <taxon>Arundinoideae</taxon>
        <taxon>Arundineae</taxon>
        <taxon>Arundo</taxon>
    </lineage>
</organism>
<keyword evidence="1" id="KW-0472">Membrane</keyword>
<evidence type="ECO:0000313" key="2">
    <source>
        <dbReference type="EMBL" id="JAD57979.1"/>
    </source>
</evidence>
<evidence type="ECO:0000256" key="1">
    <source>
        <dbReference type="SAM" id="Phobius"/>
    </source>
</evidence>
<reference evidence="2" key="1">
    <citation type="submission" date="2014-09" db="EMBL/GenBank/DDBJ databases">
        <authorList>
            <person name="Magalhaes I.L.F."/>
            <person name="Oliveira U."/>
            <person name="Santos F.R."/>
            <person name="Vidigal T.H.D.A."/>
            <person name="Brescovit A.D."/>
            <person name="Santos A.J."/>
        </authorList>
    </citation>
    <scope>NUCLEOTIDE SEQUENCE</scope>
    <source>
        <tissue evidence="2">Shoot tissue taken approximately 20 cm above the soil surface</tissue>
    </source>
</reference>
<accession>A0A0A9B1V3</accession>
<reference evidence="2" key="2">
    <citation type="journal article" date="2015" name="Data Brief">
        <title>Shoot transcriptome of the giant reed, Arundo donax.</title>
        <authorList>
            <person name="Barrero R.A."/>
            <person name="Guerrero F.D."/>
            <person name="Moolhuijzen P."/>
            <person name="Goolsby J.A."/>
            <person name="Tidwell J."/>
            <person name="Bellgard S.E."/>
            <person name="Bellgard M.I."/>
        </authorList>
    </citation>
    <scope>NUCLEOTIDE SEQUENCE</scope>
    <source>
        <tissue evidence="2">Shoot tissue taken approximately 20 cm above the soil surface</tissue>
    </source>
</reference>
<dbReference type="AlphaFoldDB" id="A0A0A9B1V3"/>
<protein>
    <submittedName>
        <fullName evidence="2">Uncharacterized protein</fullName>
    </submittedName>
</protein>
<proteinExistence type="predicted"/>
<keyword evidence="1" id="KW-0812">Transmembrane</keyword>
<name>A0A0A9B1V3_ARUDO</name>
<feature type="transmembrane region" description="Helical" evidence="1">
    <location>
        <begin position="12"/>
        <end position="29"/>
    </location>
</feature>